<proteinExistence type="predicted"/>
<name>A0A1C7LXI5_GRIFR</name>
<keyword evidence="2" id="KW-0472">Membrane</keyword>
<keyword evidence="2" id="KW-1133">Transmembrane helix</keyword>
<feature type="transmembrane region" description="Helical" evidence="2">
    <location>
        <begin position="140"/>
        <end position="158"/>
    </location>
</feature>
<protein>
    <submittedName>
        <fullName evidence="3">Uncharacterized protein</fullName>
    </submittedName>
</protein>
<keyword evidence="4" id="KW-1185">Reference proteome</keyword>
<organism evidence="3 4">
    <name type="scientific">Grifola frondosa</name>
    <name type="common">Maitake</name>
    <name type="synonym">Polyporus frondosus</name>
    <dbReference type="NCBI Taxonomy" id="5627"/>
    <lineage>
        <taxon>Eukaryota</taxon>
        <taxon>Fungi</taxon>
        <taxon>Dikarya</taxon>
        <taxon>Basidiomycota</taxon>
        <taxon>Agaricomycotina</taxon>
        <taxon>Agaricomycetes</taxon>
        <taxon>Polyporales</taxon>
        <taxon>Grifolaceae</taxon>
        <taxon>Grifola</taxon>
    </lineage>
</organism>
<feature type="region of interest" description="Disordered" evidence="1">
    <location>
        <begin position="224"/>
        <end position="245"/>
    </location>
</feature>
<feature type="compositionally biased region" description="Polar residues" evidence="1">
    <location>
        <begin position="224"/>
        <end position="236"/>
    </location>
</feature>
<evidence type="ECO:0000313" key="3">
    <source>
        <dbReference type="EMBL" id="OBZ69423.1"/>
    </source>
</evidence>
<evidence type="ECO:0000313" key="4">
    <source>
        <dbReference type="Proteomes" id="UP000092993"/>
    </source>
</evidence>
<evidence type="ECO:0000256" key="1">
    <source>
        <dbReference type="SAM" id="MobiDB-lite"/>
    </source>
</evidence>
<feature type="transmembrane region" description="Helical" evidence="2">
    <location>
        <begin position="106"/>
        <end position="125"/>
    </location>
</feature>
<dbReference type="AlphaFoldDB" id="A0A1C7LXI5"/>
<reference evidence="3 4" key="1">
    <citation type="submission" date="2016-03" db="EMBL/GenBank/DDBJ databases">
        <title>Whole genome sequencing of Grifola frondosa 9006-11.</title>
        <authorList>
            <person name="Min B."/>
            <person name="Park H."/>
            <person name="Kim J.-G."/>
            <person name="Cho H."/>
            <person name="Oh Y.-L."/>
            <person name="Kong W.-S."/>
            <person name="Choi I.-G."/>
        </authorList>
    </citation>
    <scope>NUCLEOTIDE SEQUENCE [LARGE SCALE GENOMIC DNA]</scope>
    <source>
        <strain evidence="3 4">9006-11</strain>
    </source>
</reference>
<dbReference type="EMBL" id="LUGG01000017">
    <property type="protein sequence ID" value="OBZ69423.1"/>
    <property type="molecule type" value="Genomic_DNA"/>
</dbReference>
<gene>
    <name evidence="3" type="ORF">A0H81_10673</name>
</gene>
<dbReference type="Proteomes" id="UP000092993">
    <property type="component" value="Unassembled WGS sequence"/>
</dbReference>
<accession>A0A1C7LXI5</accession>
<comment type="caution">
    <text evidence="3">The sequence shown here is derived from an EMBL/GenBank/DDBJ whole genome shotgun (WGS) entry which is preliminary data.</text>
</comment>
<sequence>MDPLLASRARKVQFILLRHAWKHHVRKVTVTCGGLGFFSKAEITPSAMVTREVTDRPKHRARAFCAPLALIDSLPFDIPDILLDSGIVRFPLGRNTVLYRNIYRSLLNLIAADGLVVLLQMPFLFPTHHRCASHHVNPHHGVRLFAVFLASCRIGWIGRQARATLGKRHAAKYNNAIAIIWKINAQGIVPTMIVARVGLVISAQDASTLPVHIRRDVEIDTSSYELDNHDGPTTSKIAFADPQDK</sequence>
<evidence type="ECO:0000256" key="2">
    <source>
        <dbReference type="SAM" id="Phobius"/>
    </source>
</evidence>
<keyword evidence="2" id="KW-0812">Transmembrane</keyword>